<dbReference type="Proteomes" id="UP000824469">
    <property type="component" value="Unassembled WGS sequence"/>
</dbReference>
<accession>A0AA38CTW4</accession>
<feature type="region of interest" description="Disordered" evidence="1">
    <location>
        <begin position="1"/>
        <end position="29"/>
    </location>
</feature>
<sequence length="133" mass="13952">MGSACCVAARPQKPSLHNDGPLAASPETLLSLWDDHSQGEDVTSPTNCTEVQRTFSLNGRGSRVTSLSHTSHQQNLSGNTSVNSSPSDSSHAPQWPNSPLLLAHTENSITASSDLIVSSQPSETSSIEVGLCL</sequence>
<gene>
    <name evidence="2" type="ORF">KI387_009007</name>
</gene>
<protein>
    <submittedName>
        <fullName evidence="2">Uncharacterized protein</fullName>
    </submittedName>
</protein>
<feature type="compositionally biased region" description="Low complexity" evidence="1">
    <location>
        <begin position="77"/>
        <end position="90"/>
    </location>
</feature>
<keyword evidence="3" id="KW-1185">Reference proteome</keyword>
<name>A0AA38CTW4_TAXCH</name>
<evidence type="ECO:0000313" key="2">
    <source>
        <dbReference type="EMBL" id="KAH9304603.1"/>
    </source>
</evidence>
<reference evidence="2 3" key="1">
    <citation type="journal article" date="2021" name="Nat. Plants">
        <title>The Taxus genome provides insights into paclitaxel biosynthesis.</title>
        <authorList>
            <person name="Xiong X."/>
            <person name="Gou J."/>
            <person name="Liao Q."/>
            <person name="Li Y."/>
            <person name="Zhou Q."/>
            <person name="Bi G."/>
            <person name="Li C."/>
            <person name="Du R."/>
            <person name="Wang X."/>
            <person name="Sun T."/>
            <person name="Guo L."/>
            <person name="Liang H."/>
            <person name="Lu P."/>
            <person name="Wu Y."/>
            <person name="Zhang Z."/>
            <person name="Ro D.K."/>
            <person name="Shang Y."/>
            <person name="Huang S."/>
            <person name="Yan J."/>
        </authorList>
    </citation>
    <scope>NUCLEOTIDE SEQUENCE [LARGE SCALE GENOMIC DNA]</scope>
    <source>
        <strain evidence="2">Ta-2019</strain>
    </source>
</reference>
<dbReference type="OMA" id="HNDGPLA"/>
<feature type="region of interest" description="Disordered" evidence="1">
    <location>
        <begin position="59"/>
        <end position="103"/>
    </location>
</feature>
<proteinExistence type="predicted"/>
<comment type="caution">
    <text evidence="2">The sequence shown here is derived from an EMBL/GenBank/DDBJ whole genome shotgun (WGS) entry which is preliminary data.</text>
</comment>
<evidence type="ECO:0000256" key="1">
    <source>
        <dbReference type="SAM" id="MobiDB-lite"/>
    </source>
</evidence>
<dbReference type="AlphaFoldDB" id="A0AA38CTW4"/>
<feature type="compositionally biased region" description="Polar residues" evidence="1">
    <location>
        <begin position="59"/>
        <end position="76"/>
    </location>
</feature>
<organism evidence="2 3">
    <name type="scientific">Taxus chinensis</name>
    <name type="common">Chinese yew</name>
    <name type="synonym">Taxus wallichiana var. chinensis</name>
    <dbReference type="NCBI Taxonomy" id="29808"/>
    <lineage>
        <taxon>Eukaryota</taxon>
        <taxon>Viridiplantae</taxon>
        <taxon>Streptophyta</taxon>
        <taxon>Embryophyta</taxon>
        <taxon>Tracheophyta</taxon>
        <taxon>Spermatophyta</taxon>
        <taxon>Pinopsida</taxon>
        <taxon>Pinidae</taxon>
        <taxon>Conifers II</taxon>
        <taxon>Cupressales</taxon>
        <taxon>Taxaceae</taxon>
        <taxon>Taxus</taxon>
    </lineage>
</organism>
<evidence type="ECO:0000313" key="3">
    <source>
        <dbReference type="Proteomes" id="UP000824469"/>
    </source>
</evidence>
<feature type="non-terminal residue" evidence="2">
    <location>
        <position position="133"/>
    </location>
</feature>
<dbReference type="EMBL" id="JAHRHJ020000008">
    <property type="protein sequence ID" value="KAH9304603.1"/>
    <property type="molecule type" value="Genomic_DNA"/>
</dbReference>